<gene>
    <name evidence="2" type="ORF">DXG03_006070</name>
</gene>
<evidence type="ECO:0000313" key="2">
    <source>
        <dbReference type="EMBL" id="KAG5641072.1"/>
    </source>
</evidence>
<evidence type="ECO:0000256" key="1">
    <source>
        <dbReference type="SAM" id="MobiDB-lite"/>
    </source>
</evidence>
<dbReference type="EMBL" id="JABCKV010000397">
    <property type="protein sequence ID" value="KAG5641072.1"/>
    <property type="molecule type" value="Genomic_DNA"/>
</dbReference>
<dbReference type="AlphaFoldDB" id="A0A9P7FYV5"/>
<reference evidence="2" key="2">
    <citation type="submission" date="2021-10" db="EMBL/GenBank/DDBJ databases">
        <title>Phylogenomics reveals ancestral predisposition of the termite-cultivated fungus Termitomyces towards a domesticated lifestyle.</title>
        <authorList>
            <person name="Auxier B."/>
            <person name="Grum-Grzhimaylo A."/>
            <person name="Cardenas M.E."/>
            <person name="Lodge J.D."/>
            <person name="Laessoe T."/>
            <person name="Pedersen O."/>
            <person name="Smith M.E."/>
            <person name="Kuyper T.W."/>
            <person name="Franco-Molano E.A."/>
            <person name="Baroni T.J."/>
            <person name="Aanen D.K."/>
        </authorList>
    </citation>
    <scope>NUCLEOTIDE SEQUENCE</scope>
    <source>
        <strain evidence="2">AP01</strain>
        <tissue evidence="2">Mycelium</tissue>
    </source>
</reference>
<evidence type="ECO:0000313" key="3">
    <source>
        <dbReference type="Proteomes" id="UP000775547"/>
    </source>
</evidence>
<feature type="region of interest" description="Disordered" evidence="1">
    <location>
        <begin position="49"/>
        <end position="72"/>
    </location>
</feature>
<protein>
    <submittedName>
        <fullName evidence="2">Uncharacterized protein</fullName>
    </submittedName>
</protein>
<sequence>MIGYQDVPANEEITELKDLVRQMATYFQTKFGEMTSEIGKLKESNEELKKLTKDSSDKHSKEIASLSLEPGQ</sequence>
<proteinExistence type="predicted"/>
<reference evidence="2" key="1">
    <citation type="submission" date="2020-07" db="EMBL/GenBank/DDBJ databases">
        <authorList>
            <person name="Nieuwenhuis M."/>
            <person name="Van De Peppel L.J.J."/>
        </authorList>
    </citation>
    <scope>NUCLEOTIDE SEQUENCE</scope>
    <source>
        <strain evidence="2">AP01</strain>
        <tissue evidence="2">Mycelium</tissue>
    </source>
</reference>
<feature type="compositionally biased region" description="Basic and acidic residues" evidence="1">
    <location>
        <begin position="49"/>
        <end position="62"/>
    </location>
</feature>
<organism evidence="2 3">
    <name type="scientific">Asterophora parasitica</name>
    <dbReference type="NCBI Taxonomy" id="117018"/>
    <lineage>
        <taxon>Eukaryota</taxon>
        <taxon>Fungi</taxon>
        <taxon>Dikarya</taxon>
        <taxon>Basidiomycota</taxon>
        <taxon>Agaricomycotina</taxon>
        <taxon>Agaricomycetes</taxon>
        <taxon>Agaricomycetidae</taxon>
        <taxon>Agaricales</taxon>
        <taxon>Tricholomatineae</taxon>
        <taxon>Lyophyllaceae</taxon>
        <taxon>Asterophora</taxon>
    </lineage>
</organism>
<comment type="caution">
    <text evidence="2">The sequence shown here is derived from an EMBL/GenBank/DDBJ whole genome shotgun (WGS) entry which is preliminary data.</text>
</comment>
<dbReference type="Proteomes" id="UP000775547">
    <property type="component" value="Unassembled WGS sequence"/>
</dbReference>
<name>A0A9P7FYV5_9AGAR</name>
<accession>A0A9P7FYV5</accession>
<keyword evidence="3" id="KW-1185">Reference proteome</keyword>